<reference evidence="2" key="1">
    <citation type="submission" date="2013-04" db="UniProtKB">
        <authorList>
            <consortium name="EnsemblPlants"/>
        </authorList>
    </citation>
    <scope>IDENTIFICATION</scope>
</reference>
<keyword evidence="3" id="KW-1185">Reference proteome</keyword>
<dbReference type="EnsemblPlants" id="OB02G17050.1">
    <property type="protein sequence ID" value="OB02G17050.1"/>
    <property type="gene ID" value="OB02G17050"/>
</dbReference>
<organism evidence="2">
    <name type="scientific">Oryza brachyantha</name>
    <name type="common">malo sina</name>
    <dbReference type="NCBI Taxonomy" id="4533"/>
    <lineage>
        <taxon>Eukaryota</taxon>
        <taxon>Viridiplantae</taxon>
        <taxon>Streptophyta</taxon>
        <taxon>Embryophyta</taxon>
        <taxon>Tracheophyta</taxon>
        <taxon>Spermatophyta</taxon>
        <taxon>Magnoliopsida</taxon>
        <taxon>Liliopsida</taxon>
        <taxon>Poales</taxon>
        <taxon>Poaceae</taxon>
        <taxon>BOP clade</taxon>
        <taxon>Oryzoideae</taxon>
        <taxon>Oryzeae</taxon>
        <taxon>Oryzinae</taxon>
        <taxon>Oryza</taxon>
    </lineage>
</organism>
<accession>J3LAN8</accession>
<evidence type="ECO:0000313" key="2">
    <source>
        <dbReference type="EnsemblPlants" id="OB02G17050.1"/>
    </source>
</evidence>
<proteinExistence type="predicted"/>
<evidence type="ECO:0000313" key="3">
    <source>
        <dbReference type="Proteomes" id="UP000006038"/>
    </source>
</evidence>
<dbReference type="Gramene" id="OB02G17050.1">
    <property type="protein sequence ID" value="OB02G17050.1"/>
    <property type="gene ID" value="OB02G17050"/>
</dbReference>
<protein>
    <submittedName>
        <fullName evidence="2">Uncharacterized protein</fullName>
    </submittedName>
</protein>
<dbReference type="Proteomes" id="UP000006038">
    <property type="component" value="Unassembled WGS sequence"/>
</dbReference>
<keyword evidence="1" id="KW-0732">Signal</keyword>
<sequence length="60" mass="6717">MIIFLTFCTFVSSGLQEEMKGVLQCVRGRYETEASYIYSSVVNSDRDVCGAKTVKLTHCT</sequence>
<dbReference type="AlphaFoldDB" id="J3LAN8"/>
<feature type="chain" id="PRO_5003773653" evidence="1">
    <location>
        <begin position="17"/>
        <end position="60"/>
    </location>
</feature>
<feature type="signal peptide" evidence="1">
    <location>
        <begin position="1"/>
        <end position="16"/>
    </location>
</feature>
<dbReference type="HOGENOM" id="CLU_2945396_0_0_1"/>
<name>J3LAN8_ORYBR</name>
<evidence type="ECO:0000256" key="1">
    <source>
        <dbReference type="SAM" id="SignalP"/>
    </source>
</evidence>